<proteinExistence type="predicted"/>
<dbReference type="SUPFAM" id="SSF55594">
    <property type="entry name" value="HPr-like"/>
    <property type="match status" value="1"/>
</dbReference>
<evidence type="ECO:0000313" key="2">
    <source>
        <dbReference type="EMBL" id="MCB7387604.1"/>
    </source>
</evidence>
<name>A0ABS8DHG3_9FIRM</name>
<reference evidence="2 3" key="1">
    <citation type="submission" date="2021-10" db="EMBL/GenBank/DDBJ databases">
        <title>Collection of gut derived symbiotic bacterial strains cultured from healthy donors.</title>
        <authorList>
            <person name="Lin H."/>
            <person name="Littmann E."/>
            <person name="Kohout C."/>
            <person name="Pamer E.G."/>
        </authorList>
    </citation>
    <scope>NUCLEOTIDE SEQUENCE [LARGE SCALE GENOMIC DNA]</scope>
    <source>
        <strain evidence="2 3">DFI.1.165</strain>
    </source>
</reference>
<dbReference type="Pfam" id="PF00381">
    <property type="entry name" value="PTS-HPr"/>
    <property type="match status" value="1"/>
</dbReference>
<dbReference type="PANTHER" id="PTHR33705:SF5">
    <property type="entry name" value="HPR-LIKE PROTEIN CRH"/>
    <property type="match status" value="1"/>
</dbReference>
<dbReference type="PROSITE" id="PS51350">
    <property type="entry name" value="PTS_HPR_DOM"/>
    <property type="match status" value="1"/>
</dbReference>
<dbReference type="Proteomes" id="UP001299546">
    <property type="component" value="Unassembled WGS sequence"/>
</dbReference>
<dbReference type="InterPro" id="IPR000032">
    <property type="entry name" value="HPr-like"/>
</dbReference>
<dbReference type="PRINTS" id="PR00107">
    <property type="entry name" value="PHOSPHOCPHPR"/>
</dbReference>
<keyword evidence="3" id="KW-1185">Reference proteome</keyword>
<evidence type="ECO:0000259" key="1">
    <source>
        <dbReference type="PROSITE" id="PS51350"/>
    </source>
</evidence>
<feature type="domain" description="HPr" evidence="1">
    <location>
        <begin position="1"/>
        <end position="87"/>
    </location>
</feature>
<gene>
    <name evidence="2" type="ORF">LIZ65_09900</name>
</gene>
<dbReference type="InterPro" id="IPR050399">
    <property type="entry name" value="HPr"/>
</dbReference>
<comment type="caution">
    <text evidence="2">The sequence shown here is derived from an EMBL/GenBank/DDBJ whole genome shotgun (WGS) entry which is preliminary data.</text>
</comment>
<dbReference type="RefSeq" id="WP_066737306.1">
    <property type="nucleotide sequence ID" value="NZ_JAJCIQ010000006.1"/>
</dbReference>
<sequence length="87" mass="9529">MIKKPVTIQLSEGLDARPIALLVQEASQYSSNVHIEIDDKKINAKSIMGMMSLRLCPGEEITVVTEGTDETAAAEGIEKFLVNVKNR</sequence>
<dbReference type="CDD" id="cd00367">
    <property type="entry name" value="PTS-HPr_like"/>
    <property type="match status" value="1"/>
</dbReference>
<protein>
    <submittedName>
        <fullName evidence="2">HPr family phosphocarrier protein</fullName>
    </submittedName>
</protein>
<dbReference type="Gene3D" id="3.30.1340.10">
    <property type="entry name" value="HPr-like"/>
    <property type="match status" value="1"/>
</dbReference>
<dbReference type="NCBIfam" id="TIGR01003">
    <property type="entry name" value="PTS_HPr_family"/>
    <property type="match status" value="1"/>
</dbReference>
<dbReference type="EMBL" id="JAJCIS010000005">
    <property type="protein sequence ID" value="MCB7387604.1"/>
    <property type="molecule type" value="Genomic_DNA"/>
</dbReference>
<evidence type="ECO:0000313" key="3">
    <source>
        <dbReference type="Proteomes" id="UP001299546"/>
    </source>
</evidence>
<dbReference type="InterPro" id="IPR035895">
    <property type="entry name" value="HPr-like_sf"/>
</dbReference>
<organism evidence="2 3">
    <name type="scientific">Bariatricus massiliensis</name>
    <dbReference type="NCBI Taxonomy" id="1745713"/>
    <lineage>
        <taxon>Bacteria</taxon>
        <taxon>Bacillati</taxon>
        <taxon>Bacillota</taxon>
        <taxon>Clostridia</taxon>
        <taxon>Lachnospirales</taxon>
        <taxon>Lachnospiraceae</taxon>
        <taxon>Bariatricus</taxon>
    </lineage>
</organism>
<accession>A0ABS8DHG3</accession>
<dbReference type="PANTHER" id="PTHR33705">
    <property type="entry name" value="PHOSPHOCARRIER PROTEIN HPR"/>
    <property type="match status" value="1"/>
</dbReference>